<dbReference type="RefSeq" id="WP_256552937.1">
    <property type="nucleotide sequence ID" value="NZ_CP101751.1"/>
</dbReference>
<organism evidence="2 3">
    <name type="scientific">Flavobacterium cerinum</name>
    <dbReference type="NCBI Taxonomy" id="2502784"/>
    <lineage>
        <taxon>Bacteria</taxon>
        <taxon>Pseudomonadati</taxon>
        <taxon>Bacteroidota</taxon>
        <taxon>Flavobacteriia</taxon>
        <taxon>Flavobacteriales</taxon>
        <taxon>Flavobacteriaceae</taxon>
        <taxon>Flavobacterium</taxon>
    </lineage>
</organism>
<accession>A0ABY5IWX2</accession>
<evidence type="ECO:0000313" key="2">
    <source>
        <dbReference type="EMBL" id="UUC47305.1"/>
    </source>
</evidence>
<dbReference type="Proteomes" id="UP001059844">
    <property type="component" value="Chromosome"/>
</dbReference>
<evidence type="ECO:0000313" key="3">
    <source>
        <dbReference type="Proteomes" id="UP001059844"/>
    </source>
</evidence>
<keyword evidence="3" id="KW-1185">Reference proteome</keyword>
<proteinExistence type="predicted"/>
<name>A0ABY5IWX2_9FLAO</name>
<protein>
    <recommendedName>
        <fullName evidence="4">DUF4595 domain-containing protein</fullName>
    </recommendedName>
</protein>
<dbReference type="PROSITE" id="PS51257">
    <property type="entry name" value="PROKAR_LIPOPROTEIN"/>
    <property type="match status" value="1"/>
</dbReference>
<feature type="chain" id="PRO_5046919021" description="DUF4595 domain-containing protein" evidence="1">
    <location>
        <begin position="21"/>
        <end position="240"/>
    </location>
</feature>
<reference evidence="2" key="1">
    <citation type="submission" date="2022-07" db="EMBL/GenBank/DDBJ databases">
        <title>Isolation, identification, and degradation of a PFOSA degrading strain from sewage treatment plant.</title>
        <authorList>
            <person name="Zhang L."/>
            <person name="Huo Y."/>
        </authorList>
    </citation>
    <scope>NUCLEOTIDE SEQUENCE</scope>
    <source>
        <strain evidence="2">C1</strain>
    </source>
</reference>
<keyword evidence="1" id="KW-0732">Signal</keyword>
<evidence type="ECO:0008006" key="4">
    <source>
        <dbReference type="Google" id="ProtNLM"/>
    </source>
</evidence>
<feature type="signal peptide" evidence="1">
    <location>
        <begin position="1"/>
        <end position="20"/>
    </location>
</feature>
<evidence type="ECO:0000256" key="1">
    <source>
        <dbReference type="SAM" id="SignalP"/>
    </source>
</evidence>
<gene>
    <name evidence="2" type="ORF">NOX80_08925</name>
</gene>
<sequence>MIKKTAIALLFFQVFLSCNGQENKITETTYTQKLESELKGAVKEVISYTYKVENGKIPLKNANYTGKVTMTFDSIGNVITINKLWDFGTTGKSAFLSRYSGKGKAISFIETGRFDDGDLKKINFKHVWSDDYNYAIRSPEDSTFITFITLDKNYSLLKSVYKHKETVLFMEEYKTTYKDDKILETTIKTTNNFDGKMVVSYQIQVVQEYDNHGNPTFIYEYNNSSKQKMENVLYKEYTYY</sequence>
<dbReference type="EMBL" id="CP101751">
    <property type="protein sequence ID" value="UUC47305.1"/>
    <property type="molecule type" value="Genomic_DNA"/>
</dbReference>